<evidence type="ECO:0000256" key="7">
    <source>
        <dbReference type="ARBA" id="ARBA00022475"/>
    </source>
</evidence>
<evidence type="ECO:0000256" key="8">
    <source>
        <dbReference type="ARBA" id="ARBA00022617"/>
    </source>
</evidence>
<comment type="cofactor">
    <cofactor evidence="19">
        <name>heme</name>
        <dbReference type="ChEBI" id="CHEBI:30413"/>
    </cofactor>
    <text evidence="19">Binds 2 heme groups per subunit, denoted as high- and low-spin.</text>
</comment>
<evidence type="ECO:0000256" key="9">
    <source>
        <dbReference type="ARBA" id="ARBA00022660"/>
    </source>
</evidence>
<dbReference type="GO" id="GO:0046872">
    <property type="term" value="F:metal ion binding"/>
    <property type="evidence" value="ECO:0007669"/>
    <property type="project" value="UniProtKB-KW"/>
</dbReference>
<keyword evidence="12" id="KW-1278">Translocase</keyword>
<keyword evidence="14 22" id="KW-1133">Transmembrane helix</keyword>
<dbReference type="InterPro" id="IPR000883">
    <property type="entry name" value="Cyt_C_Oxase_1"/>
</dbReference>
<dbReference type="PROSITE" id="PS50855">
    <property type="entry name" value="COX1"/>
    <property type="match status" value="1"/>
</dbReference>
<evidence type="ECO:0000256" key="14">
    <source>
        <dbReference type="ARBA" id="ARBA00022989"/>
    </source>
</evidence>
<dbReference type="EC" id="7.1.1.9" evidence="5"/>
<evidence type="ECO:0000256" key="18">
    <source>
        <dbReference type="ARBA" id="ARBA00047816"/>
    </source>
</evidence>
<sequence>MDTLIFKGGGWLLAALLALMAAVVAADFGFAVHMGIVALAALAAMAATLGRADYGAFSLGLPGARPDESRYDDDPVRWGVAATVGWCIVGLAAGLFIALQLAFPVLNLGSEFTSFGRLRPLHTSGVIFAFGGNILIASSFYVVQRTCRTRLAFPGLARFVFWGYQLFIVLAATGYMLGITGAREYAEPEWYVDLWLTIVWVAYLVVFVGTLAKRNEPHIYVANWFYLSFIITIALLHVVNNLAIPVSLVGSKSYSAFAGVQDALTQWWYGHNAVAFFLTVPFLAMMYYFVPKEAERPVYSYRLSIIHFWSLIFLYIWAGPHHLHYTALPDWAQTLGMVFSIMLWMPSWGGMINGLMTLNGAWDKIRTDPIIRMMVMALAFYGMATFEGPMLSIKAVNSLSHYTDWTIGHVHAGALGWNGMISFAAVYYLAPRLWGRERLYSLRMVNWHFWCATLGIVLYAAAMWVAGVMQGLMWREYGADGYLVYSFVEVVAAMFPMYLIRAAGGALYLAGAVLMVWNVWMTIKGRQRQEQGLSVAAHNPDADRPLPPRRRTPAHALPANDPDAAQVAAE</sequence>
<feature type="transmembrane region" description="Helical" evidence="22">
    <location>
        <begin position="155"/>
        <end position="178"/>
    </location>
</feature>
<keyword evidence="13 20" id="KW-0249">Electron transport</keyword>
<dbReference type="PANTHER" id="PTHR10422:SF29">
    <property type="entry name" value="CYTOCHROME C OXIDASE SUBUNIT 1 HOMOLOG, BACTEROID"/>
    <property type="match status" value="1"/>
</dbReference>
<dbReference type="CDD" id="cd01661">
    <property type="entry name" value="cbb3_Oxidase_I"/>
    <property type="match status" value="1"/>
</dbReference>
<feature type="binding site" evidence="19">
    <location>
        <position position="321"/>
    </location>
    <ligand>
        <name>Cu cation</name>
        <dbReference type="ChEBI" id="CHEBI:23378"/>
        <label>B</label>
    </ligand>
</feature>
<comment type="similarity">
    <text evidence="4 20">Belongs to the heme-copper respiratory oxidase family.</text>
</comment>
<reference evidence="24 25" key="1">
    <citation type="submission" date="2018-05" db="EMBL/GenBank/DDBJ databases">
        <title>Genome of Sphingosinicella humi QZX222.</title>
        <authorList>
            <person name="Qiao Z."/>
            <person name="Wang G."/>
        </authorList>
    </citation>
    <scope>NUCLEOTIDE SEQUENCE [LARGE SCALE GENOMIC DNA]</scope>
    <source>
        <strain evidence="24 25">QZX222</strain>
    </source>
</reference>
<comment type="subcellular location">
    <subcellularLocation>
        <location evidence="2">Cell membrane</location>
        <topology evidence="2">Multi-pass membrane protein</topology>
    </subcellularLocation>
</comment>
<gene>
    <name evidence="24" type="primary">ccoN</name>
    <name evidence="24" type="ORF">DF286_01650</name>
</gene>
<comment type="caution">
    <text evidence="24">The sequence shown here is derived from an EMBL/GenBank/DDBJ whole genome shotgun (WGS) entry which is preliminary data.</text>
</comment>
<dbReference type="EMBL" id="QFFF01000001">
    <property type="protein sequence ID" value="PWG01713.1"/>
    <property type="molecule type" value="Genomic_DNA"/>
</dbReference>
<feature type="binding site" description="axial binding residue" evidence="19">
    <location>
        <position position="411"/>
    </location>
    <ligand>
        <name>heme b</name>
        <dbReference type="ChEBI" id="CHEBI:60344"/>
        <label>1; low-spin</label>
    </ligand>
    <ligandPart>
        <name>Fe</name>
        <dbReference type="ChEBI" id="CHEBI:18248"/>
    </ligandPart>
</feature>
<dbReference type="Gene3D" id="1.20.210.10">
    <property type="entry name" value="Cytochrome c oxidase-like, subunit I domain"/>
    <property type="match status" value="1"/>
</dbReference>
<evidence type="ECO:0000313" key="25">
    <source>
        <dbReference type="Proteomes" id="UP000245916"/>
    </source>
</evidence>
<evidence type="ECO:0000256" key="15">
    <source>
        <dbReference type="ARBA" id="ARBA00023004"/>
    </source>
</evidence>
<dbReference type="FunFam" id="1.20.210.10:FF:000005">
    <property type="entry name" value="Cytochrome c oxidase, cbb3-type, subunit I"/>
    <property type="match status" value="1"/>
</dbReference>
<evidence type="ECO:0000256" key="1">
    <source>
        <dbReference type="ARBA" id="ARBA00001970"/>
    </source>
</evidence>
<feature type="binding site" description="axial binding residue" evidence="19">
    <location>
        <position position="122"/>
    </location>
    <ligand>
        <name>heme b</name>
        <dbReference type="ChEBI" id="CHEBI:60344"/>
        <label>1; low-spin</label>
    </ligand>
    <ligandPart>
        <name>Fe</name>
        <dbReference type="ChEBI" id="CHEBI:18248"/>
    </ligandPart>
</feature>
<keyword evidence="17 22" id="KW-0472">Membrane</keyword>
<feature type="domain" description="Cytochrome oxidase subunit I profile" evidence="23">
    <location>
        <begin position="88"/>
        <end position="561"/>
    </location>
</feature>
<keyword evidence="8 19" id="KW-0349">Heme</keyword>
<evidence type="ECO:0000256" key="22">
    <source>
        <dbReference type="SAM" id="Phobius"/>
    </source>
</evidence>
<evidence type="ECO:0000256" key="17">
    <source>
        <dbReference type="ARBA" id="ARBA00023136"/>
    </source>
</evidence>
<protein>
    <recommendedName>
        <fullName evidence="5">cytochrome-c oxidase</fullName>
        <ecNumber evidence="5">7.1.1.9</ecNumber>
    </recommendedName>
</protein>
<comment type="catalytic activity">
    <reaction evidence="18">
        <text>4 Fe(II)-[cytochrome c] + O2 + 8 H(+)(in) = 4 Fe(III)-[cytochrome c] + 2 H2O + 4 H(+)(out)</text>
        <dbReference type="Rhea" id="RHEA:11436"/>
        <dbReference type="Rhea" id="RHEA-COMP:10350"/>
        <dbReference type="Rhea" id="RHEA-COMP:14399"/>
        <dbReference type="ChEBI" id="CHEBI:15377"/>
        <dbReference type="ChEBI" id="CHEBI:15378"/>
        <dbReference type="ChEBI" id="CHEBI:15379"/>
        <dbReference type="ChEBI" id="CHEBI:29033"/>
        <dbReference type="ChEBI" id="CHEBI:29034"/>
        <dbReference type="EC" id="7.1.1.9"/>
    </reaction>
</comment>
<keyword evidence="15 19" id="KW-0408">Iron</keyword>
<dbReference type="GO" id="GO:0004129">
    <property type="term" value="F:cytochrome-c oxidase activity"/>
    <property type="evidence" value="ECO:0007669"/>
    <property type="project" value="UniProtKB-EC"/>
</dbReference>
<evidence type="ECO:0000256" key="21">
    <source>
        <dbReference type="SAM" id="MobiDB-lite"/>
    </source>
</evidence>
<keyword evidence="9 20" id="KW-0679">Respiratory chain</keyword>
<dbReference type="SUPFAM" id="SSF81442">
    <property type="entry name" value="Cytochrome c oxidase subunit I-like"/>
    <property type="match status" value="1"/>
</dbReference>
<evidence type="ECO:0000313" key="24">
    <source>
        <dbReference type="EMBL" id="PWG01713.1"/>
    </source>
</evidence>
<evidence type="ECO:0000256" key="16">
    <source>
        <dbReference type="ARBA" id="ARBA00023008"/>
    </source>
</evidence>
<evidence type="ECO:0000256" key="5">
    <source>
        <dbReference type="ARBA" id="ARBA00012949"/>
    </source>
</evidence>
<dbReference type="Proteomes" id="UP000245916">
    <property type="component" value="Unassembled WGS sequence"/>
</dbReference>
<evidence type="ECO:0000256" key="4">
    <source>
        <dbReference type="ARBA" id="ARBA00009578"/>
    </source>
</evidence>
<dbReference type="InterPro" id="IPR036927">
    <property type="entry name" value="Cyt_c_oxase-like_su1_sf"/>
</dbReference>
<accession>A0A2U2J059</accession>
<keyword evidence="7" id="KW-1003">Cell membrane</keyword>
<dbReference type="InterPro" id="IPR023616">
    <property type="entry name" value="Cyt_c_oxase-like_su1_dom"/>
</dbReference>
<feature type="transmembrane region" description="Helical" evidence="22">
    <location>
        <begin position="35"/>
        <end position="57"/>
    </location>
</feature>
<dbReference type="GO" id="GO:0022904">
    <property type="term" value="P:respiratory electron transport chain"/>
    <property type="evidence" value="ECO:0007669"/>
    <property type="project" value="TreeGrafter"/>
</dbReference>
<evidence type="ECO:0000256" key="19">
    <source>
        <dbReference type="PIRSR" id="PIRSR604677-50"/>
    </source>
</evidence>
<keyword evidence="16" id="KW-0186">Copper</keyword>
<dbReference type="PROSITE" id="PS00077">
    <property type="entry name" value="COX1_CUB"/>
    <property type="match status" value="1"/>
</dbReference>
<dbReference type="OrthoDB" id="9806838at2"/>
<evidence type="ECO:0000256" key="11">
    <source>
        <dbReference type="ARBA" id="ARBA00022723"/>
    </source>
</evidence>
<dbReference type="GO" id="GO:0020037">
    <property type="term" value="F:heme binding"/>
    <property type="evidence" value="ECO:0007669"/>
    <property type="project" value="InterPro"/>
</dbReference>
<evidence type="ECO:0000256" key="12">
    <source>
        <dbReference type="ARBA" id="ARBA00022967"/>
    </source>
</evidence>
<dbReference type="InterPro" id="IPR023615">
    <property type="entry name" value="Cyt_c_Oxase_su1_BS"/>
</dbReference>
<feature type="transmembrane region" description="Helical" evidence="22">
    <location>
        <begin position="301"/>
        <end position="318"/>
    </location>
</feature>
<dbReference type="UniPathway" id="UPA00705"/>
<name>A0A2U2J059_9SPHN</name>
<feature type="binding site" description="axial binding residue" evidence="19">
    <location>
        <position position="409"/>
    </location>
    <ligand>
        <name>heme b</name>
        <dbReference type="ChEBI" id="CHEBI:60344"/>
        <label>2; high-spin</label>
    </ligand>
    <ligandPart>
        <name>Fe</name>
        <dbReference type="ChEBI" id="CHEBI:18248"/>
    </ligandPart>
</feature>
<comment type="cofactor">
    <cofactor evidence="19">
        <name>Cu(2+)</name>
        <dbReference type="ChEBI" id="CHEBI:29036"/>
    </cofactor>
    <text evidence="19">Binds 1 copper ion per subunit, denoted as copper B.</text>
</comment>
<dbReference type="Pfam" id="PF00115">
    <property type="entry name" value="COX1"/>
    <property type="match status" value="1"/>
</dbReference>
<comment type="pathway">
    <text evidence="3">Energy metabolism; oxidative phosphorylation.</text>
</comment>
<dbReference type="GO" id="GO:0005886">
    <property type="term" value="C:plasma membrane"/>
    <property type="evidence" value="ECO:0007669"/>
    <property type="project" value="UniProtKB-SubCell"/>
</dbReference>
<feature type="binding site" evidence="19">
    <location>
        <position position="271"/>
    </location>
    <ligand>
        <name>Cu cation</name>
        <dbReference type="ChEBI" id="CHEBI:23378"/>
        <label>B</label>
    </ligand>
</feature>
<dbReference type="RefSeq" id="WP_109269852.1">
    <property type="nucleotide sequence ID" value="NZ_QFFF01000001.1"/>
</dbReference>
<keyword evidence="10 20" id="KW-0812">Transmembrane</keyword>
<feature type="region of interest" description="Disordered" evidence="21">
    <location>
        <begin position="533"/>
        <end position="570"/>
    </location>
</feature>
<evidence type="ECO:0000256" key="6">
    <source>
        <dbReference type="ARBA" id="ARBA00022448"/>
    </source>
</evidence>
<dbReference type="NCBIfam" id="TIGR00780">
    <property type="entry name" value="ccoN"/>
    <property type="match status" value="1"/>
</dbReference>
<dbReference type="InterPro" id="IPR004677">
    <property type="entry name" value="Cyt_c_oxidase_cbb3_su1"/>
</dbReference>
<feature type="transmembrane region" description="Helical" evidence="22">
    <location>
        <begin position="123"/>
        <end position="143"/>
    </location>
</feature>
<feature type="transmembrane region" description="Helical" evidence="22">
    <location>
        <begin position="190"/>
        <end position="212"/>
    </location>
</feature>
<evidence type="ECO:0000256" key="10">
    <source>
        <dbReference type="ARBA" id="ARBA00022692"/>
    </source>
</evidence>
<keyword evidence="11 19" id="KW-0479">Metal-binding</keyword>
<feature type="binding site" evidence="19">
    <location>
        <position position="322"/>
    </location>
    <ligand>
        <name>Cu cation</name>
        <dbReference type="ChEBI" id="CHEBI:23378"/>
        <label>B</label>
    </ligand>
</feature>
<evidence type="ECO:0000256" key="2">
    <source>
        <dbReference type="ARBA" id="ARBA00004651"/>
    </source>
</evidence>
<feature type="transmembrane region" description="Helical" evidence="22">
    <location>
        <begin position="406"/>
        <end position="429"/>
    </location>
</feature>
<feature type="transmembrane region" description="Helical" evidence="22">
    <location>
        <begin position="506"/>
        <end position="523"/>
    </location>
</feature>
<keyword evidence="25" id="KW-1185">Reference proteome</keyword>
<evidence type="ECO:0000256" key="13">
    <source>
        <dbReference type="ARBA" id="ARBA00022982"/>
    </source>
</evidence>
<feature type="transmembrane region" description="Helical" evidence="22">
    <location>
        <begin position="370"/>
        <end position="386"/>
    </location>
</feature>
<feature type="transmembrane region" description="Helical" evidence="22">
    <location>
        <begin position="78"/>
        <end position="103"/>
    </location>
</feature>
<organism evidence="24 25">
    <name type="scientific">Allosphingosinicella humi</name>
    <dbReference type="NCBI Taxonomy" id="2068657"/>
    <lineage>
        <taxon>Bacteria</taxon>
        <taxon>Pseudomonadati</taxon>
        <taxon>Pseudomonadota</taxon>
        <taxon>Alphaproteobacteria</taxon>
        <taxon>Sphingomonadales</taxon>
        <taxon>Sphingomonadaceae</taxon>
        <taxon>Allosphingosinicella</taxon>
    </lineage>
</organism>
<keyword evidence="6 20" id="KW-0813">Transport</keyword>
<comment type="cofactor">
    <cofactor evidence="1">
        <name>heme b</name>
        <dbReference type="ChEBI" id="CHEBI:60344"/>
    </cofactor>
</comment>
<feature type="transmembrane region" description="Helical" evidence="22">
    <location>
        <begin position="268"/>
        <end position="289"/>
    </location>
</feature>
<dbReference type="GO" id="GO:0015990">
    <property type="term" value="P:electron transport coupled proton transport"/>
    <property type="evidence" value="ECO:0007669"/>
    <property type="project" value="TreeGrafter"/>
</dbReference>
<evidence type="ECO:0000256" key="20">
    <source>
        <dbReference type="RuleBase" id="RU000370"/>
    </source>
</evidence>
<dbReference type="GO" id="GO:0006119">
    <property type="term" value="P:oxidative phosphorylation"/>
    <property type="evidence" value="ECO:0007669"/>
    <property type="project" value="UniProtKB-UniPathway"/>
</dbReference>
<dbReference type="PANTHER" id="PTHR10422">
    <property type="entry name" value="CYTOCHROME C OXIDASE SUBUNIT 1"/>
    <property type="match status" value="1"/>
</dbReference>
<feature type="transmembrane region" description="Helical" evidence="22">
    <location>
        <begin position="449"/>
        <end position="470"/>
    </location>
</feature>
<feature type="transmembrane region" description="Helical" evidence="22">
    <location>
        <begin position="224"/>
        <end position="248"/>
    </location>
</feature>
<evidence type="ECO:0000256" key="3">
    <source>
        <dbReference type="ARBA" id="ARBA00004673"/>
    </source>
</evidence>
<proteinExistence type="inferred from homology"/>
<evidence type="ECO:0000259" key="23">
    <source>
        <dbReference type="PROSITE" id="PS50855"/>
    </source>
</evidence>
<feature type="transmembrane region" description="Helical" evidence="22">
    <location>
        <begin position="338"/>
        <end position="358"/>
    </location>
</feature>
<dbReference type="AlphaFoldDB" id="A0A2U2J059"/>